<dbReference type="InterPro" id="IPR032867">
    <property type="entry name" value="DYW_dom"/>
</dbReference>
<reference evidence="5" key="2">
    <citation type="submission" date="2023-05" db="EMBL/GenBank/DDBJ databases">
        <authorList>
            <person name="Schelkunov M.I."/>
        </authorList>
    </citation>
    <scope>NUCLEOTIDE SEQUENCE</scope>
    <source>
        <strain evidence="5">Hsosn_3</strain>
        <tissue evidence="5">Leaf</tissue>
    </source>
</reference>
<dbReference type="GO" id="GO:0003723">
    <property type="term" value="F:RNA binding"/>
    <property type="evidence" value="ECO:0007669"/>
    <property type="project" value="InterPro"/>
</dbReference>
<dbReference type="PANTHER" id="PTHR47926">
    <property type="entry name" value="PENTATRICOPEPTIDE REPEAT-CONTAINING PROTEIN"/>
    <property type="match status" value="1"/>
</dbReference>
<protein>
    <submittedName>
        <fullName evidence="5">Pentatricopeptide repeat-containing protein</fullName>
    </submittedName>
</protein>
<evidence type="ECO:0000313" key="5">
    <source>
        <dbReference type="EMBL" id="KAK1388798.1"/>
    </source>
</evidence>
<dbReference type="Pfam" id="PF20431">
    <property type="entry name" value="E_motif"/>
    <property type="match status" value="1"/>
</dbReference>
<comment type="caution">
    <text evidence="5">The sequence shown here is derived from an EMBL/GenBank/DDBJ whole genome shotgun (WGS) entry which is preliminary data.</text>
</comment>
<dbReference type="InterPro" id="IPR011990">
    <property type="entry name" value="TPR-like_helical_dom_sf"/>
</dbReference>
<dbReference type="GO" id="GO:0009451">
    <property type="term" value="P:RNA modification"/>
    <property type="evidence" value="ECO:0007669"/>
    <property type="project" value="InterPro"/>
</dbReference>
<feature type="repeat" description="PPR" evidence="3">
    <location>
        <begin position="357"/>
        <end position="391"/>
    </location>
</feature>
<feature type="repeat" description="PPR" evidence="3">
    <location>
        <begin position="256"/>
        <end position="290"/>
    </location>
</feature>
<dbReference type="NCBIfam" id="TIGR00756">
    <property type="entry name" value="PPR"/>
    <property type="match status" value="4"/>
</dbReference>
<feature type="repeat" description="PPR" evidence="3">
    <location>
        <begin position="124"/>
        <end position="158"/>
    </location>
</feature>
<sequence length="664" mass="73991">MGKSFLRPLYSSSLGTANHQSRTTITSATPIKHQLSNLCLKGKLTEAFNTFTTYIYSNPNLFAILLQGCLKNHLLPHTKQLHSIIITSGCSSDKFICNHLLNVYSKFGQVGIAGALFDAMPRKNIMTHNILIGGYVQIGDLESARKVFDEMPERNVATWNAMVAGLTQFEFNEEGVSLFCRMYEIGFFPDEFTLGSVLRGCAGMKDLSMGRQVHGYGVKSGFLVSLVVGSSLAQMYMKCGDFGEGERLINGMPVRSLVAYNTLIAGRAQRGLSEGALDQYNMMKVAGFRPDKITFVSVLSSCAELATIGQGQQVHADAFKSGACSSISVISSLVSMYSRCGCLDDSIKVFLENEDADVVLWTSMIAAYGFHGRGKEAIQLFNQMEQKGLEANEVTFLSLLYACSHCGLKDEGVAFFNLMMDKYGLKPRVEHYTCMVDLLGRSGRLEEAEAFVRSMPVKADAVIWKTLLSACKTYKNADMAKRIAAEVLSLDPHDAASYVLLSSIQASAKRWQDVSDLRKAMRDRRVKKEPGVSWFEIKNQVHQFCMGDNSHPQLMEINTYLEELTAELKLRGYVPDMSSVLHDMDLEEKEYNLAHHSEKLAIAFALMSTPPGVTIRLMKNLRVCTDCHIVFKYISEIKNREIVVRDSSRFHHFKNGLCSCGDYW</sequence>
<dbReference type="Gene3D" id="1.25.40.10">
    <property type="entry name" value="Tetratricopeptide repeat domain"/>
    <property type="match status" value="3"/>
</dbReference>
<dbReference type="PROSITE" id="PS51375">
    <property type="entry name" value="PPR"/>
    <property type="match status" value="4"/>
</dbReference>
<evidence type="ECO:0000256" key="1">
    <source>
        <dbReference type="ARBA" id="ARBA00006643"/>
    </source>
</evidence>
<dbReference type="InterPro" id="IPR046848">
    <property type="entry name" value="E_motif"/>
</dbReference>
<dbReference type="Pfam" id="PF13041">
    <property type="entry name" value="PPR_2"/>
    <property type="match status" value="2"/>
</dbReference>
<feature type="domain" description="DYW" evidence="4">
    <location>
        <begin position="572"/>
        <end position="664"/>
    </location>
</feature>
<accession>A0AAD8IQ13</accession>
<dbReference type="AlphaFoldDB" id="A0AAD8IQ13"/>
<evidence type="ECO:0000313" key="6">
    <source>
        <dbReference type="Proteomes" id="UP001237642"/>
    </source>
</evidence>
<evidence type="ECO:0000259" key="4">
    <source>
        <dbReference type="Pfam" id="PF14432"/>
    </source>
</evidence>
<keyword evidence="2" id="KW-0677">Repeat</keyword>
<dbReference type="EMBL" id="JAUIZM010000004">
    <property type="protein sequence ID" value="KAK1388798.1"/>
    <property type="molecule type" value="Genomic_DNA"/>
</dbReference>
<reference evidence="5" key="1">
    <citation type="submission" date="2023-02" db="EMBL/GenBank/DDBJ databases">
        <title>Genome of toxic invasive species Heracleum sosnowskyi carries increased number of genes despite the absence of recent whole-genome duplications.</title>
        <authorList>
            <person name="Schelkunov M."/>
            <person name="Shtratnikova V."/>
            <person name="Makarenko M."/>
            <person name="Klepikova A."/>
            <person name="Omelchenko D."/>
            <person name="Novikova G."/>
            <person name="Obukhova E."/>
            <person name="Bogdanov V."/>
            <person name="Penin A."/>
            <person name="Logacheva M."/>
        </authorList>
    </citation>
    <scope>NUCLEOTIDE SEQUENCE</scope>
    <source>
        <strain evidence="5">Hsosn_3</strain>
        <tissue evidence="5">Leaf</tissue>
    </source>
</reference>
<gene>
    <name evidence="5" type="ORF">POM88_016976</name>
</gene>
<dbReference type="Pfam" id="PF14432">
    <property type="entry name" value="DYW_deaminase"/>
    <property type="match status" value="1"/>
</dbReference>
<dbReference type="PANTHER" id="PTHR47926:SF409">
    <property type="entry name" value="DYW DOMAIN-CONTAINING PROTEIN"/>
    <property type="match status" value="1"/>
</dbReference>
<evidence type="ECO:0000256" key="2">
    <source>
        <dbReference type="ARBA" id="ARBA00022737"/>
    </source>
</evidence>
<organism evidence="5 6">
    <name type="scientific">Heracleum sosnowskyi</name>
    <dbReference type="NCBI Taxonomy" id="360622"/>
    <lineage>
        <taxon>Eukaryota</taxon>
        <taxon>Viridiplantae</taxon>
        <taxon>Streptophyta</taxon>
        <taxon>Embryophyta</taxon>
        <taxon>Tracheophyta</taxon>
        <taxon>Spermatophyta</taxon>
        <taxon>Magnoliopsida</taxon>
        <taxon>eudicotyledons</taxon>
        <taxon>Gunneridae</taxon>
        <taxon>Pentapetalae</taxon>
        <taxon>asterids</taxon>
        <taxon>campanulids</taxon>
        <taxon>Apiales</taxon>
        <taxon>Apiaceae</taxon>
        <taxon>Apioideae</taxon>
        <taxon>apioid superclade</taxon>
        <taxon>Tordylieae</taxon>
        <taxon>Tordyliinae</taxon>
        <taxon>Heracleum</taxon>
    </lineage>
</organism>
<dbReference type="FunFam" id="1.25.40.10:FF:000325">
    <property type="entry name" value="Pentatricopeptide repeat-containing protein At4g14820"/>
    <property type="match status" value="1"/>
</dbReference>
<proteinExistence type="inferred from homology"/>
<feature type="repeat" description="PPR" evidence="3">
    <location>
        <begin position="392"/>
        <end position="427"/>
    </location>
</feature>
<dbReference type="FunFam" id="1.25.40.10:FF:000442">
    <property type="entry name" value="Pentatricopeptide repeat-containing protein At3g49710"/>
    <property type="match status" value="1"/>
</dbReference>
<keyword evidence="6" id="KW-1185">Reference proteome</keyword>
<dbReference type="FunFam" id="1.25.40.10:FF:000073">
    <property type="entry name" value="Pentatricopeptide repeat-containing protein chloroplastic"/>
    <property type="match status" value="1"/>
</dbReference>
<name>A0AAD8IQ13_9APIA</name>
<dbReference type="InterPro" id="IPR002885">
    <property type="entry name" value="PPR_rpt"/>
</dbReference>
<dbReference type="Pfam" id="PF01535">
    <property type="entry name" value="PPR"/>
    <property type="match status" value="5"/>
</dbReference>
<dbReference type="GO" id="GO:0008270">
    <property type="term" value="F:zinc ion binding"/>
    <property type="evidence" value="ECO:0007669"/>
    <property type="project" value="InterPro"/>
</dbReference>
<comment type="similarity">
    <text evidence="1">Belongs to the PPR family. PCMP-H subfamily.</text>
</comment>
<dbReference type="InterPro" id="IPR046960">
    <property type="entry name" value="PPR_At4g14850-like_plant"/>
</dbReference>
<dbReference type="Proteomes" id="UP001237642">
    <property type="component" value="Unassembled WGS sequence"/>
</dbReference>
<dbReference type="SUPFAM" id="SSF48452">
    <property type="entry name" value="TPR-like"/>
    <property type="match status" value="1"/>
</dbReference>
<evidence type="ECO:0000256" key="3">
    <source>
        <dbReference type="PROSITE-ProRule" id="PRU00708"/>
    </source>
</evidence>